<dbReference type="Proteomes" id="UP000231067">
    <property type="component" value="Unassembled WGS sequence"/>
</dbReference>
<sequence length="121" mass="13613">MHCLTTEKSHLAINSKERVQSCIDACHSRNALDVVALDISGLTTIADYFIICSGTSEIQMRAVAEAVEDVFDKEKLPCRREGTGKWLLVDGGDVIIHIFHEDTRRFYELEKLWADAKVMGD</sequence>
<dbReference type="GO" id="GO:0017148">
    <property type="term" value="P:negative regulation of translation"/>
    <property type="evidence" value="ECO:0007669"/>
    <property type="project" value="UniProtKB-UniRule"/>
</dbReference>
<dbReference type="GO" id="GO:0043023">
    <property type="term" value="F:ribosomal large subunit binding"/>
    <property type="evidence" value="ECO:0007669"/>
    <property type="project" value="TreeGrafter"/>
</dbReference>
<dbReference type="EMBL" id="PCSH01000145">
    <property type="protein sequence ID" value="PIP40008.1"/>
    <property type="molecule type" value="Genomic_DNA"/>
</dbReference>
<dbReference type="Gene3D" id="3.30.460.10">
    <property type="entry name" value="Beta Polymerase, domain 2"/>
    <property type="match status" value="1"/>
</dbReference>
<comment type="subunit">
    <text evidence="2">Interacts with ribosomal protein uL14 (rplN).</text>
</comment>
<accession>A0A2H0A6E0</accession>
<organism evidence="3 4">
    <name type="scientific">Candidatus Desantisbacteria bacterium CG23_combo_of_CG06-09_8_20_14_all_40_23</name>
    <dbReference type="NCBI Taxonomy" id="1974550"/>
    <lineage>
        <taxon>Bacteria</taxon>
        <taxon>Candidatus Desantisiibacteriota</taxon>
    </lineage>
</organism>
<keyword evidence="2" id="KW-0678">Repressor</keyword>
<evidence type="ECO:0000256" key="1">
    <source>
        <dbReference type="ARBA" id="ARBA00010574"/>
    </source>
</evidence>
<dbReference type="InterPro" id="IPR043519">
    <property type="entry name" value="NT_sf"/>
</dbReference>
<dbReference type="NCBIfam" id="TIGR00090">
    <property type="entry name" value="rsfS_iojap_ybeB"/>
    <property type="match status" value="1"/>
</dbReference>
<comment type="function">
    <text evidence="2">Functions as a ribosomal silencing factor. Interacts with ribosomal protein uL14 (rplN), blocking formation of intersubunit bridge B8. Prevents association of the 30S and 50S ribosomal subunits and the formation of functional ribosomes, thus repressing translation.</text>
</comment>
<gene>
    <name evidence="2 3" type="primary">rsfS</name>
    <name evidence="3" type="ORF">COX18_08230</name>
</gene>
<protein>
    <recommendedName>
        <fullName evidence="2">Ribosomal silencing factor RsfS</fullName>
    </recommendedName>
</protein>
<reference evidence="3 4" key="1">
    <citation type="submission" date="2017-09" db="EMBL/GenBank/DDBJ databases">
        <title>Depth-based differentiation of microbial function through sediment-hosted aquifers and enrichment of novel symbionts in the deep terrestrial subsurface.</title>
        <authorList>
            <person name="Probst A.J."/>
            <person name="Ladd B."/>
            <person name="Jarett J.K."/>
            <person name="Geller-Mcgrath D.E."/>
            <person name="Sieber C.M."/>
            <person name="Emerson J.B."/>
            <person name="Anantharaman K."/>
            <person name="Thomas B.C."/>
            <person name="Malmstrom R."/>
            <person name="Stieglmeier M."/>
            <person name="Klingl A."/>
            <person name="Woyke T."/>
            <person name="Ryan C.M."/>
            <person name="Banfield J.F."/>
        </authorList>
    </citation>
    <scope>NUCLEOTIDE SEQUENCE [LARGE SCALE GENOMIC DNA]</scope>
    <source>
        <strain evidence="3">CG23_combo_of_CG06-09_8_20_14_all_40_23</strain>
    </source>
</reference>
<comment type="similarity">
    <text evidence="1 2">Belongs to the Iojap/RsfS family.</text>
</comment>
<dbReference type="GO" id="GO:0042256">
    <property type="term" value="P:cytosolic ribosome assembly"/>
    <property type="evidence" value="ECO:0007669"/>
    <property type="project" value="UniProtKB-UniRule"/>
</dbReference>
<keyword evidence="2" id="KW-0810">Translation regulation</keyword>
<keyword evidence="2" id="KW-0963">Cytoplasm</keyword>
<dbReference type="GO" id="GO:0005737">
    <property type="term" value="C:cytoplasm"/>
    <property type="evidence" value="ECO:0007669"/>
    <property type="project" value="UniProtKB-SubCell"/>
</dbReference>
<comment type="caution">
    <text evidence="3">The sequence shown here is derived from an EMBL/GenBank/DDBJ whole genome shotgun (WGS) entry which is preliminary data.</text>
</comment>
<dbReference type="HAMAP" id="MF_01477">
    <property type="entry name" value="Iojap_RsfS"/>
    <property type="match status" value="1"/>
</dbReference>
<dbReference type="PANTHER" id="PTHR21043:SF0">
    <property type="entry name" value="MITOCHONDRIAL ASSEMBLY OF RIBOSOMAL LARGE SUBUNIT PROTEIN 1"/>
    <property type="match status" value="1"/>
</dbReference>
<name>A0A2H0A6E0_9BACT</name>
<comment type="subcellular location">
    <subcellularLocation>
        <location evidence="2">Cytoplasm</location>
    </subcellularLocation>
</comment>
<evidence type="ECO:0000313" key="4">
    <source>
        <dbReference type="Proteomes" id="UP000231067"/>
    </source>
</evidence>
<dbReference type="AlphaFoldDB" id="A0A2H0A6E0"/>
<dbReference type="SUPFAM" id="SSF81301">
    <property type="entry name" value="Nucleotidyltransferase"/>
    <property type="match status" value="1"/>
</dbReference>
<evidence type="ECO:0000256" key="2">
    <source>
        <dbReference type="HAMAP-Rule" id="MF_01477"/>
    </source>
</evidence>
<evidence type="ECO:0000313" key="3">
    <source>
        <dbReference type="EMBL" id="PIP40008.1"/>
    </source>
</evidence>
<dbReference type="InterPro" id="IPR004394">
    <property type="entry name" value="Iojap/RsfS/C7orf30"/>
</dbReference>
<dbReference type="Pfam" id="PF02410">
    <property type="entry name" value="RsfS"/>
    <property type="match status" value="1"/>
</dbReference>
<dbReference type="GO" id="GO:0090071">
    <property type="term" value="P:negative regulation of ribosome biogenesis"/>
    <property type="evidence" value="ECO:0007669"/>
    <property type="project" value="UniProtKB-UniRule"/>
</dbReference>
<proteinExistence type="inferred from homology"/>
<dbReference type="PANTHER" id="PTHR21043">
    <property type="entry name" value="IOJAP SUPERFAMILY ORTHOLOG"/>
    <property type="match status" value="1"/>
</dbReference>